<evidence type="ECO:0000256" key="8">
    <source>
        <dbReference type="RuleBase" id="RU004135"/>
    </source>
</evidence>
<dbReference type="OrthoDB" id="9800958at2"/>
<dbReference type="Gene3D" id="3.40.1190.10">
    <property type="entry name" value="Mur-like, catalytic domain"/>
    <property type="match status" value="1"/>
</dbReference>
<feature type="binding site" evidence="7">
    <location>
        <position position="187"/>
    </location>
    <ligand>
        <name>UDP-N-acetyl-alpha-D-muramoyl-L-alanyl-D-glutamate</name>
        <dbReference type="ChEBI" id="CHEBI:83900"/>
    </ligand>
</feature>
<dbReference type="SUPFAM" id="SSF53244">
    <property type="entry name" value="MurD-like peptide ligases, peptide-binding domain"/>
    <property type="match status" value="1"/>
</dbReference>
<dbReference type="EC" id="6.3.2.13" evidence="7"/>
<evidence type="ECO:0000256" key="3">
    <source>
        <dbReference type="ARBA" id="ARBA00022960"/>
    </source>
</evidence>
<dbReference type="UniPathway" id="UPA00219"/>
<evidence type="ECO:0000259" key="10">
    <source>
        <dbReference type="Pfam" id="PF02875"/>
    </source>
</evidence>
<dbReference type="GO" id="GO:0005737">
    <property type="term" value="C:cytoplasm"/>
    <property type="evidence" value="ECO:0007669"/>
    <property type="project" value="UniProtKB-SubCell"/>
</dbReference>
<feature type="binding site" evidence="7">
    <location>
        <position position="34"/>
    </location>
    <ligand>
        <name>UDP-N-acetyl-alpha-D-muramoyl-L-alanyl-D-glutamate</name>
        <dbReference type="ChEBI" id="CHEBI:83900"/>
    </ligand>
</feature>
<feature type="domain" description="Mur ligase central" evidence="11">
    <location>
        <begin position="116"/>
        <end position="318"/>
    </location>
</feature>
<keyword evidence="7" id="KW-0460">Magnesium</keyword>
<dbReference type="InterPro" id="IPR036615">
    <property type="entry name" value="Mur_ligase_C_dom_sf"/>
</dbReference>
<keyword evidence="4 7" id="KW-0573">Peptidoglycan synthesis</keyword>
<comment type="function">
    <text evidence="7">Catalyzes the addition of meso-diaminopimelic acid to the nucleotide precursor UDP-N-acetylmuramoyl-L-alanyl-D-glutamate (UMAG) in the biosynthesis of bacterial cell-wall peptidoglycan.</text>
</comment>
<dbReference type="InterPro" id="IPR036565">
    <property type="entry name" value="Mur-like_cat_sf"/>
</dbReference>
<keyword evidence="13" id="KW-1185">Reference proteome</keyword>
<keyword evidence="7" id="KW-0547">Nucleotide-binding</keyword>
<evidence type="ECO:0000313" key="13">
    <source>
        <dbReference type="Proteomes" id="UP000321275"/>
    </source>
</evidence>
<feature type="binding site" evidence="7">
    <location>
        <position position="473"/>
    </location>
    <ligand>
        <name>meso-2,6-diaminopimelate</name>
        <dbReference type="ChEBI" id="CHEBI:57791"/>
    </ligand>
</feature>
<keyword evidence="2 7" id="KW-0132">Cell division</keyword>
<feature type="domain" description="Mur ligase N-terminal catalytic" evidence="9">
    <location>
        <begin position="32"/>
        <end position="74"/>
    </location>
</feature>
<dbReference type="InterPro" id="IPR035911">
    <property type="entry name" value="MurE/MurF_N"/>
</dbReference>
<dbReference type="Gene3D" id="3.90.190.20">
    <property type="entry name" value="Mur ligase, C-terminal domain"/>
    <property type="match status" value="1"/>
</dbReference>
<feature type="binding site" evidence="7">
    <location>
        <begin position="160"/>
        <end position="161"/>
    </location>
    <ligand>
        <name>UDP-N-acetyl-alpha-D-muramoyl-L-alanyl-D-glutamate</name>
        <dbReference type="ChEBI" id="CHEBI:83900"/>
    </ligand>
</feature>
<comment type="caution">
    <text evidence="12">The sequence shown here is derived from an EMBL/GenBank/DDBJ whole genome shotgun (WGS) entry which is preliminary data.</text>
</comment>
<feature type="binding site" evidence="7">
    <location>
        <begin position="118"/>
        <end position="124"/>
    </location>
    <ligand>
        <name>ATP</name>
        <dbReference type="ChEBI" id="CHEBI:30616"/>
    </ligand>
</feature>
<comment type="cofactor">
    <cofactor evidence="7">
        <name>Mg(2+)</name>
        <dbReference type="ChEBI" id="CHEBI:18420"/>
    </cofactor>
</comment>
<proteinExistence type="inferred from homology"/>
<evidence type="ECO:0000256" key="1">
    <source>
        <dbReference type="ARBA" id="ARBA00005898"/>
    </source>
</evidence>
<evidence type="ECO:0000256" key="7">
    <source>
        <dbReference type="HAMAP-Rule" id="MF_00208"/>
    </source>
</evidence>
<dbReference type="PANTHER" id="PTHR23135">
    <property type="entry name" value="MUR LIGASE FAMILY MEMBER"/>
    <property type="match status" value="1"/>
</dbReference>
<keyword evidence="6 7" id="KW-0961">Cell wall biogenesis/degradation</keyword>
<evidence type="ECO:0000256" key="6">
    <source>
        <dbReference type="ARBA" id="ARBA00023316"/>
    </source>
</evidence>
<dbReference type="GO" id="GO:0000287">
    <property type="term" value="F:magnesium ion binding"/>
    <property type="evidence" value="ECO:0007669"/>
    <property type="project" value="UniProtKB-UniRule"/>
</dbReference>
<protein>
    <recommendedName>
        <fullName evidence="7">UDP-N-acetylmuramoyl-L-alanyl-D-glutamate--2,6-diaminopimelate ligase</fullName>
        <ecNumber evidence="7">6.3.2.13</ecNumber>
    </recommendedName>
    <alternativeName>
        <fullName evidence="7">Meso-A2pm-adding enzyme</fullName>
    </alternativeName>
    <alternativeName>
        <fullName evidence="7">Meso-diaminopimelate-adding enzyme</fullName>
    </alternativeName>
    <alternativeName>
        <fullName evidence="7">UDP-MurNAc-L-Ala-D-Glu:meso-diaminopimelate ligase</fullName>
    </alternativeName>
    <alternativeName>
        <fullName evidence="7">UDP-MurNAc-tripeptide synthetase</fullName>
    </alternativeName>
    <alternativeName>
        <fullName evidence="7">UDP-N-acetylmuramyl-tripeptide synthetase</fullName>
    </alternativeName>
</protein>
<keyword evidence="7" id="KW-0963">Cytoplasm</keyword>
<dbReference type="GO" id="GO:0008765">
    <property type="term" value="F:UDP-N-acetylmuramoylalanyl-D-glutamate-2,6-diaminopimelate ligase activity"/>
    <property type="evidence" value="ECO:0007669"/>
    <property type="project" value="UniProtKB-UniRule"/>
</dbReference>
<evidence type="ECO:0000259" key="9">
    <source>
        <dbReference type="Pfam" id="PF01225"/>
    </source>
</evidence>
<dbReference type="NCBIfam" id="TIGR01085">
    <property type="entry name" value="murE"/>
    <property type="match status" value="1"/>
</dbReference>
<dbReference type="InterPro" id="IPR013221">
    <property type="entry name" value="Mur_ligase_cen"/>
</dbReference>
<comment type="pathway">
    <text evidence="7 8">Cell wall biogenesis; peptidoglycan biosynthesis.</text>
</comment>
<dbReference type="Pfam" id="PF01225">
    <property type="entry name" value="Mur_ligase"/>
    <property type="match status" value="1"/>
</dbReference>
<gene>
    <name evidence="7 12" type="primary">murE</name>
    <name evidence="12" type="ORF">HPA02_13130</name>
</gene>
<dbReference type="NCBIfam" id="NF001126">
    <property type="entry name" value="PRK00139.1-4"/>
    <property type="match status" value="1"/>
</dbReference>
<keyword evidence="7" id="KW-0067">ATP-binding</keyword>
<dbReference type="InterPro" id="IPR004101">
    <property type="entry name" value="Mur_ligase_C"/>
</dbReference>
<dbReference type="Pfam" id="PF02875">
    <property type="entry name" value="Mur_ligase_C"/>
    <property type="match status" value="1"/>
</dbReference>
<evidence type="ECO:0000259" key="11">
    <source>
        <dbReference type="Pfam" id="PF08245"/>
    </source>
</evidence>
<keyword evidence="5 7" id="KW-0131">Cell cycle</keyword>
<dbReference type="SUPFAM" id="SSF53623">
    <property type="entry name" value="MurD-like peptide ligases, catalytic domain"/>
    <property type="match status" value="1"/>
</dbReference>
<sequence length="499" mass="52453">MQVESQHLTACLARLWPECPLSLAPGPCRLVLDSRALTAGDVFVALPGVQRDGREHIPAALAAGAALVLCHQPEAGADMTPPEDPRVVSLPGLKARQGELGRVLFGVPAELPLIGVTGTNGKSSVTHYVALLSEALGTPCGMIGTLGYGRPGALHDAGQTTPGPLALQAQLGELVAAGAQRVAMEVSSHALAQDRLQDTRVTAAAFTNLSRDHLDYHGSMAAYAAAKARLFRRPELALAVVNADDPLARLMLAGVPKQGAVRVLATGRDEATTLRVLDWQPHPRGQRALVAGPEGEFALELPLMGRFNLDNVLQAMALLYGLGEPLSALSEAAGQLAPVPGRMQLLRRPGRPGVVVDYAHTPDALDNALQALGDHLGDQGRLWCLFGCGGDRDPGKRALMGAAAAARADRLVITDDNPRGEAPAAIRAAIRQGLDDFPAERVHELAGRAQAIAWVIAQAAPEDVILLAGKGHETYQEIAGVRHPFCDREVAEAALEARP</sequence>
<dbReference type="GO" id="GO:0071555">
    <property type="term" value="P:cell wall organization"/>
    <property type="evidence" value="ECO:0007669"/>
    <property type="project" value="UniProtKB-KW"/>
</dbReference>
<evidence type="ECO:0000256" key="2">
    <source>
        <dbReference type="ARBA" id="ARBA00022618"/>
    </source>
</evidence>
<dbReference type="SUPFAM" id="SSF63418">
    <property type="entry name" value="MurE/MurF N-terminal domain"/>
    <property type="match status" value="1"/>
</dbReference>
<feature type="binding site" evidence="7">
    <location>
        <begin position="416"/>
        <end position="419"/>
    </location>
    <ligand>
        <name>meso-2,6-diaminopimelate</name>
        <dbReference type="ChEBI" id="CHEBI:57791"/>
    </ligand>
</feature>
<feature type="binding site" evidence="7">
    <location>
        <position position="159"/>
    </location>
    <ligand>
        <name>UDP-N-acetyl-alpha-D-muramoyl-L-alanyl-D-glutamate</name>
        <dbReference type="ChEBI" id="CHEBI:83900"/>
    </ligand>
</feature>
<feature type="short sequence motif" description="Meso-diaminopimelate recognition motif" evidence="7">
    <location>
        <begin position="416"/>
        <end position="419"/>
    </location>
</feature>
<comment type="PTM">
    <text evidence="7">Carboxylation is probably crucial for Mg(2+) binding and, consequently, for the gamma-phosphate positioning of ATP.</text>
</comment>
<dbReference type="InterPro" id="IPR005761">
    <property type="entry name" value="UDP-N-AcMur-Glu-dNH2Pim_ligase"/>
</dbReference>
<comment type="subcellular location">
    <subcellularLocation>
        <location evidence="7 8">Cytoplasm</location>
    </subcellularLocation>
</comment>
<name>A0A510XEY4_9GAMM</name>
<dbReference type="EMBL" id="BJUK01000011">
    <property type="protein sequence ID" value="GEK47030.1"/>
    <property type="molecule type" value="Genomic_DNA"/>
</dbReference>
<evidence type="ECO:0000256" key="5">
    <source>
        <dbReference type="ARBA" id="ARBA00023306"/>
    </source>
</evidence>
<feature type="binding site" evidence="7">
    <location>
        <position position="392"/>
    </location>
    <ligand>
        <name>meso-2,6-diaminopimelate</name>
        <dbReference type="ChEBI" id="CHEBI:57791"/>
    </ligand>
</feature>
<comment type="similarity">
    <text evidence="1 7">Belongs to the MurCDEF family. MurE subfamily.</text>
</comment>
<comment type="catalytic activity">
    <reaction evidence="7">
        <text>UDP-N-acetyl-alpha-D-muramoyl-L-alanyl-D-glutamate + meso-2,6-diaminopimelate + ATP = UDP-N-acetyl-alpha-D-muramoyl-L-alanyl-gamma-D-glutamyl-meso-2,6-diaminopimelate + ADP + phosphate + H(+)</text>
        <dbReference type="Rhea" id="RHEA:23676"/>
        <dbReference type="ChEBI" id="CHEBI:15378"/>
        <dbReference type="ChEBI" id="CHEBI:30616"/>
        <dbReference type="ChEBI" id="CHEBI:43474"/>
        <dbReference type="ChEBI" id="CHEBI:57791"/>
        <dbReference type="ChEBI" id="CHEBI:83900"/>
        <dbReference type="ChEBI" id="CHEBI:83905"/>
        <dbReference type="ChEBI" id="CHEBI:456216"/>
        <dbReference type="EC" id="6.3.2.13"/>
    </reaction>
</comment>
<feature type="binding site" evidence="7">
    <location>
        <position position="469"/>
    </location>
    <ligand>
        <name>meso-2,6-diaminopimelate</name>
        <dbReference type="ChEBI" id="CHEBI:57791"/>
    </ligand>
</feature>
<dbReference type="HAMAP" id="MF_00208">
    <property type="entry name" value="MurE"/>
    <property type="match status" value="1"/>
</dbReference>
<dbReference type="GO" id="GO:0051301">
    <property type="term" value="P:cell division"/>
    <property type="evidence" value="ECO:0007669"/>
    <property type="project" value="UniProtKB-KW"/>
</dbReference>
<dbReference type="GO" id="GO:0009252">
    <property type="term" value="P:peptidoglycan biosynthetic process"/>
    <property type="evidence" value="ECO:0007669"/>
    <property type="project" value="UniProtKB-UniRule"/>
</dbReference>
<dbReference type="AlphaFoldDB" id="A0A510XEY4"/>
<dbReference type="Proteomes" id="UP000321275">
    <property type="component" value="Unassembled WGS sequence"/>
</dbReference>
<feature type="binding site" evidence="7">
    <location>
        <position position="193"/>
    </location>
    <ligand>
        <name>UDP-N-acetyl-alpha-D-muramoyl-L-alanyl-D-glutamate</name>
        <dbReference type="ChEBI" id="CHEBI:83900"/>
    </ligand>
</feature>
<feature type="binding site" evidence="7">
    <location>
        <position position="32"/>
    </location>
    <ligand>
        <name>UDP-N-acetyl-alpha-D-muramoyl-L-alanyl-D-glutamate</name>
        <dbReference type="ChEBI" id="CHEBI:83900"/>
    </ligand>
</feature>
<feature type="binding site" evidence="7">
    <location>
        <position position="195"/>
    </location>
    <ligand>
        <name>UDP-N-acetyl-alpha-D-muramoyl-L-alanyl-D-glutamate</name>
        <dbReference type="ChEBI" id="CHEBI:83900"/>
    </ligand>
</feature>
<dbReference type="PANTHER" id="PTHR23135:SF4">
    <property type="entry name" value="UDP-N-ACETYLMURAMOYL-L-ALANYL-D-GLUTAMATE--2,6-DIAMINOPIMELATE LIGASE MURE HOMOLOG, CHLOROPLASTIC"/>
    <property type="match status" value="1"/>
</dbReference>
<reference evidence="12 13" key="1">
    <citation type="submission" date="2019-07" db="EMBL/GenBank/DDBJ databases">
        <title>Whole genome shotgun sequence of Halomonas pacifica NBRC 102220.</title>
        <authorList>
            <person name="Hosoyama A."/>
            <person name="Uohara A."/>
            <person name="Ohji S."/>
            <person name="Ichikawa N."/>
        </authorList>
    </citation>
    <scope>NUCLEOTIDE SEQUENCE [LARGE SCALE GENOMIC DNA]</scope>
    <source>
        <strain evidence="12 13">NBRC 102220</strain>
    </source>
</reference>
<feature type="domain" description="Mur ligase C-terminal" evidence="10">
    <location>
        <begin position="341"/>
        <end position="471"/>
    </location>
</feature>
<accession>A0A510XEY4</accession>
<dbReference type="InterPro" id="IPR000713">
    <property type="entry name" value="Mur_ligase_N"/>
</dbReference>
<keyword evidence="3 7" id="KW-0133">Cell shape</keyword>
<dbReference type="GO" id="GO:0008360">
    <property type="term" value="P:regulation of cell shape"/>
    <property type="evidence" value="ECO:0007669"/>
    <property type="project" value="UniProtKB-KW"/>
</dbReference>
<feature type="modified residue" description="N6-carboxylysine" evidence="7">
    <location>
        <position position="227"/>
    </location>
</feature>
<dbReference type="Gene3D" id="3.40.1390.10">
    <property type="entry name" value="MurE/MurF, N-terminal domain"/>
    <property type="match status" value="1"/>
</dbReference>
<evidence type="ECO:0000313" key="12">
    <source>
        <dbReference type="EMBL" id="GEK47030.1"/>
    </source>
</evidence>
<dbReference type="RefSeq" id="WP_146802294.1">
    <property type="nucleotide sequence ID" value="NZ_BJUK01000011.1"/>
</dbReference>
<dbReference type="GO" id="GO:0005524">
    <property type="term" value="F:ATP binding"/>
    <property type="evidence" value="ECO:0007669"/>
    <property type="project" value="UniProtKB-UniRule"/>
</dbReference>
<dbReference type="Pfam" id="PF08245">
    <property type="entry name" value="Mur_ligase_M"/>
    <property type="match status" value="1"/>
</dbReference>
<keyword evidence="7 12" id="KW-0436">Ligase</keyword>
<comment type="caution">
    <text evidence="7">Lacks conserved residue(s) required for the propagation of feature annotation.</text>
</comment>
<evidence type="ECO:0000256" key="4">
    <source>
        <dbReference type="ARBA" id="ARBA00022984"/>
    </source>
</evidence>
<organism evidence="12 13">
    <name type="scientific">Bisbaumannia pacifica</name>
    <dbReference type="NCBI Taxonomy" id="77098"/>
    <lineage>
        <taxon>Bacteria</taxon>
        <taxon>Pseudomonadati</taxon>
        <taxon>Pseudomonadota</taxon>
        <taxon>Gammaproteobacteria</taxon>
        <taxon>Oceanospirillales</taxon>
        <taxon>Halomonadaceae</taxon>
        <taxon>Bisbaumannia</taxon>
    </lineage>
</organism>